<evidence type="ECO:0000313" key="1">
    <source>
        <dbReference type="EMBL" id="KAI0045739.1"/>
    </source>
</evidence>
<gene>
    <name evidence="1" type="ORF">FA95DRAFT_1455952</name>
</gene>
<reference evidence="1" key="2">
    <citation type="journal article" date="2022" name="New Phytol.">
        <title>Evolutionary transition to the ectomycorrhizal habit in the genomes of a hyperdiverse lineage of mushroom-forming fungi.</title>
        <authorList>
            <person name="Looney B."/>
            <person name="Miyauchi S."/>
            <person name="Morin E."/>
            <person name="Drula E."/>
            <person name="Courty P.E."/>
            <person name="Kohler A."/>
            <person name="Kuo A."/>
            <person name="LaButti K."/>
            <person name="Pangilinan J."/>
            <person name="Lipzen A."/>
            <person name="Riley R."/>
            <person name="Andreopoulos W."/>
            <person name="He G."/>
            <person name="Johnson J."/>
            <person name="Nolan M."/>
            <person name="Tritt A."/>
            <person name="Barry K.W."/>
            <person name="Grigoriev I.V."/>
            <person name="Nagy L.G."/>
            <person name="Hibbett D."/>
            <person name="Henrissat B."/>
            <person name="Matheny P.B."/>
            <person name="Labbe J."/>
            <person name="Martin F.M."/>
        </authorList>
    </citation>
    <scope>NUCLEOTIDE SEQUENCE</scope>
    <source>
        <strain evidence="1">FP105234-sp</strain>
    </source>
</reference>
<feature type="non-terminal residue" evidence="1">
    <location>
        <position position="205"/>
    </location>
</feature>
<feature type="non-terminal residue" evidence="1">
    <location>
        <position position="1"/>
    </location>
</feature>
<name>A0ACB8RNI8_9AGAM</name>
<accession>A0ACB8RNI8</accession>
<organism evidence="1 2">
    <name type="scientific">Auriscalpium vulgare</name>
    <dbReference type="NCBI Taxonomy" id="40419"/>
    <lineage>
        <taxon>Eukaryota</taxon>
        <taxon>Fungi</taxon>
        <taxon>Dikarya</taxon>
        <taxon>Basidiomycota</taxon>
        <taxon>Agaricomycotina</taxon>
        <taxon>Agaricomycetes</taxon>
        <taxon>Russulales</taxon>
        <taxon>Auriscalpiaceae</taxon>
        <taxon>Auriscalpium</taxon>
    </lineage>
</organism>
<keyword evidence="2" id="KW-1185">Reference proteome</keyword>
<dbReference type="EMBL" id="MU275943">
    <property type="protein sequence ID" value="KAI0045739.1"/>
    <property type="molecule type" value="Genomic_DNA"/>
</dbReference>
<proteinExistence type="predicted"/>
<evidence type="ECO:0000313" key="2">
    <source>
        <dbReference type="Proteomes" id="UP000814033"/>
    </source>
</evidence>
<reference evidence="1" key="1">
    <citation type="submission" date="2021-02" db="EMBL/GenBank/DDBJ databases">
        <authorList>
            <consortium name="DOE Joint Genome Institute"/>
            <person name="Ahrendt S."/>
            <person name="Looney B.P."/>
            <person name="Miyauchi S."/>
            <person name="Morin E."/>
            <person name="Drula E."/>
            <person name="Courty P.E."/>
            <person name="Chicoki N."/>
            <person name="Fauchery L."/>
            <person name="Kohler A."/>
            <person name="Kuo A."/>
            <person name="Labutti K."/>
            <person name="Pangilinan J."/>
            <person name="Lipzen A."/>
            <person name="Riley R."/>
            <person name="Andreopoulos W."/>
            <person name="He G."/>
            <person name="Johnson J."/>
            <person name="Barry K.W."/>
            <person name="Grigoriev I.V."/>
            <person name="Nagy L."/>
            <person name="Hibbett D."/>
            <person name="Henrissat B."/>
            <person name="Matheny P.B."/>
            <person name="Labbe J."/>
            <person name="Martin F."/>
        </authorList>
    </citation>
    <scope>NUCLEOTIDE SEQUENCE</scope>
    <source>
        <strain evidence="1">FP105234-sp</strain>
    </source>
</reference>
<sequence length="205" mass="22564">EKYDKILAEGFSRDMDSTLVFTGLFSAIVAAFLIESYKTLNQDPADATVLLLSQIYQQLSANANGTTILPSPPPANQVNFRASNASVAVNVCWFLSLVFSISCALAATLVQQWSRKYLQTTQLRSSPHTRARIRAYLHEGILSFRMSTVVDTIPLLLHISVFLFFGGLIEFLWNVHITVAIVVLSAVSVCAGAYLLLTVAPMLRH</sequence>
<comment type="caution">
    <text evidence="1">The sequence shown here is derived from an EMBL/GenBank/DDBJ whole genome shotgun (WGS) entry which is preliminary data.</text>
</comment>
<dbReference type="Proteomes" id="UP000814033">
    <property type="component" value="Unassembled WGS sequence"/>
</dbReference>
<protein>
    <submittedName>
        <fullName evidence="1">Uncharacterized protein</fullName>
    </submittedName>
</protein>